<keyword evidence="6" id="KW-0597">Phosphoprotein</keyword>
<dbReference type="GO" id="GO:0005524">
    <property type="term" value="F:ATP binding"/>
    <property type="evidence" value="ECO:0007669"/>
    <property type="project" value="UniProtKB-KW"/>
</dbReference>
<keyword evidence="4" id="KW-1003">Cell membrane</keyword>
<dbReference type="SUPFAM" id="SSF47384">
    <property type="entry name" value="Homodimeric domain of signal transducing histidine kinase"/>
    <property type="match status" value="1"/>
</dbReference>
<keyword evidence="9" id="KW-0547">Nucleotide-binding</keyword>
<reference evidence="18 19" key="1">
    <citation type="journal article" date="2012" name="J. Bacteriol.">
        <title>Draft Genome Sequence of Oceaniovalibus guishaninsula JLT2003T.</title>
        <authorList>
            <person name="Tang K."/>
            <person name="Liu K."/>
            <person name="Jiao N."/>
        </authorList>
    </citation>
    <scope>NUCLEOTIDE SEQUENCE [LARGE SCALE GENOMIC DNA]</scope>
    <source>
        <strain evidence="18 19">JLT2003</strain>
    </source>
</reference>
<dbReference type="PRINTS" id="PR00344">
    <property type="entry name" value="BCTRLSENSOR"/>
</dbReference>
<keyword evidence="12 15" id="KW-1133">Transmembrane helix</keyword>
<dbReference type="STRING" id="1231392.OCGS_0378"/>
<dbReference type="GO" id="GO:0005886">
    <property type="term" value="C:plasma membrane"/>
    <property type="evidence" value="ECO:0007669"/>
    <property type="project" value="UniProtKB-SubCell"/>
</dbReference>
<evidence type="ECO:0000256" key="10">
    <source>
        <dbReference type="ARBA" id="ARBA00022777"/>
    </source>
</evidence>
<gene>
    <name evidence="18" type="ORF">OCGS_0378</name>
</gene>
<dbReference type="EMBL" id="AMGO01000007">
    <property type="protein sequence ID" value="EKE45288.1"/>
    <property type="molecule type" value="Genomic_DNA"/>
</dbReference>
<feature type="transmembrane region" description="Helical" evidence="15">
    <location>
        <begin position="20"/>
        <end position="42"/>
    </location>
</feature>
<keyword evidence="8 15" id="KW-0812">Transmembrane</keyword>
<dbReference type="Proteomes" id="UP000006765">
    <property type="component" value="Unassembled WGS sequence"/>
</dbReference>
<dbReference type="Pfam" id="PF00672">
    <property type="entry name" value="HAMP"/>
    <property type="match status" value="1"/>
</dbReference>
<comment type="catalytic activity">
    <reaction evidence="1">
        <text>ATP + protein L-histidine = ADP + protein N-phospho-L-histidine.</text>
        <dbReference type="EC" id="2.7.13.3"/>
    </reaction>
</comment>
<organism evidence="18 19">
    <name type="scientific">Oceaniovalibus guishaninsula JLT2003</name>
    <dbReference type="NCBI Taxonomy" id="1231392"/>
    <lineage>
        <taxon>Bacteria</taxon>
        <taxon>Pseudomonadati</taxon>
        <taxon>Pseudomonadota</taxon>
        <taxon>Alphaproteobacteria</taxon>
        <taxon>Rhodobacterales</taxon>
        <taxon>Roseobacteraceae</taxon>
        <taxon>Oceaniovalibus</taxon>
    </lineage>
</organism>
<dbReference type="AlphaFoldDB" id="K2HCY6"/>
<evidence type="ECO:0000256" key="3">
    <source>
        <dbReference type="ARBA" id="ARBA00012438"/>
    </source>
</evidence>
<evidence type="ECO:0000256" key="15">
    <source>
        <dbReference type="SAM" id="Phobius"/>
    </source>
</evidence>
<feature type="domain" description="HAMP" evidence="17">
    <location>
        <begin position="181"/>
        <end position="232"/>
    </location>
</feature>
<evidence type="ECO:0000256" key="9">
    <source>
        <dbReference type="ARBA" id="ARBA00022741"/>
    </source>
</evidence>
<evidence type="ECO:0000256" key="1">
    <source>
        <dbReference type="ARBA" id="ARBA00000085"/>
    </source>
</evidence>
<evidence type="ECO:0000256" key="2">
    <source>
        <dbReference type="ARBA" id="ARBA00004429"/>
    </source>
</evidence>
<dbReference type="GO" id="GO:0000155">
    <property type="term" value="F:phosphorelay sensor kinase activity"/>
    <property type="evidence" value="ECO:0007669"/>
    <property type="project" value="InterPro"/>
</dbReference>
<protein>
    <recommendedName>
        <fullName evidence="3">histidine kinase</fullName>
        <ecNumber evidence="3">2.7.13.3</ecNumber>
    </recommendedName>
</protein>
<dbReference type="Gene3D" id="1.10.287.130">
    <property type="match status" value="1"/>
</dbReference>
<evidence type="ECO:0000256" key="14">
    <source>
        <dbReference type="ARBA" id="ARBA00023136"/>
    </source>
</evidence>
<name>K2HCY6_9RHOB</name>
<feature type="domain" description="Histidine kinase" evidence="16">
    <location>
        <begin position="240"/>
        <end position="438"/>
    </location>
</feature>
<dbReference type="eggNOG" id="COG0642">
    <property type="taxonomic scope" value="Bacteria"/>
</dbReference>
<evidence type="ECO:0000313" key="19">
    <source>
        <dbReference type="Proteomes" id="UP000006765"/>
    </source>
</evidence>
<comment type="caution">
    <text evidence="18">The sequence shown here is derived from an EMBL/GenBank/DDBJ whole genome shotgun (WGS) entry which is preliminary data.</text>
</comment>
<evidence type="ECO:0000259" key="16">
    <source>
        <dbReference type="PROSITE" id="PS50109"/>
    </source>
</evidence>
<keyword evidence="13" id="KW-0902">Two-component regulatory system</keyword>
<dbReference type="PROSITE" id="PS50885">
    <property type="entry name" value="HAMP"/>
    <property type="match status" value="1"/>
</dbReference>
<dbReference type="InterPro" id="IPR004358">
    <property type="entry name" value="Sig_transdc_His_kin-like_C"/>
</dbReference>
<evidence type="ECO:0000256" key="13">
    <source>
        <dbReference type="ARBA" id="ARBA00023012"/>
    </source>
</evidence>
<keyword evidence="10" id="KW-0418">Kinase</keyword>
<feature type="transmembrane region" description="Helical" evidence="15">
    <location>
        <begin position="161"/>
        <end position="180"/>
    </location>
</feature>
<dbReference type="CDD" id="cd00082">
    <property type="entry name" value="HisKA"/>
    <property type="match status" value="1"/>
</dbReference>
<dbReference type="InterPro" id="IPR036890">
    <property type="entry name" value="HATPase_C_sf"/>
</dbReference>
<dbReference type="EC" id="2.7.13.3" evidence="3"/>
<keyword evidence="7" id="KW-0808">Transferase</keyword>
<comment type="subcellular location">
    <subcellularLocation>
        <location evidence="2">Cell inner membrane</location>
        <topology evidence="2">Multi-pass membrane protein</topology>
    </subcellularLocation>
</comment>
<dbReference type="SUPFAM" id="SSF55874">
    <property type="entry name" value="ATPase domain of HSP90 chaperone/DNA topoisomerase II/histidine kinase"/>
    <property type="match status" value="1"/>
</dbReference>
<dbReference type="InterPro" id="IPR003594">
    <property type="entry name" value="HATPase_dom"/>
</dbReference>
<dbReference type="SMART" id="SM00387">
    <property type="entry name" value="HATPase_c"/>
    <property type="match status" value="1"/>
</dbReference>
<evidence type="ECO:0000256" key="5">
    <source>
        <dbReference type="ARBA" id="ARBA00022519"/>
    </source>
</evidence>
<dbReference type="Gene3D" id="3.30.565.10">
    <property type="entry name" value="Histidine kinase-like ATPase, C-terminal domain"/>
    <property type="match status" value="1"/>
</dbReference>
<evidence type="ECO:0000256" key="12">
    <source>
        <dbReference type="ARBA" id="ARBA00022989"/>
    </source>
</evidence>
<dbReference type="InterPro" id="IPR003660">
    <property type="entry name" value="HAMP_dom"/>
</dbReference>
<dbReference type="InterPro" id="IPR005467">
    <property type="entry name" value="His_kinase_dom"/>
</dbReference>
<keyword evidence="19" id="KW-1185">Reference proteome</keyword>
<dbReference type="PANTHER" id="PTHR44936:SF5">
    <property type="entry name" value="SENSOR HISTIDINE KINASE ENVZ"/>
    <property type="match status" value="1"/>
</dbReference>
<keyword evidence="14 15" id="KW-0472">Membrane</keyword>
<evidence type="ECO:0000256" key="4">
    <source>
        <dbReference type="ARBA" id="ARBA00022475"/>
    </source>
</evidence>
<evidence type="ECO:0000313" key="18">
    <source>
        <dbReference type="EMBL" id="EKE45288.1"/>
    </source>
</evidence>
<accession>K2HCY6</accession>
<dbReference type="CDD" id="cd00075">
    <property type="entry name" value="HATPase"/>
    <property type="match status" value="1"/>
</dbReference>
<dbReference type="SMART" id="SM00388">
    <property type="entry name" value="HisKA"/>
    <property type="match status" value="1"/>
</dbReference>
<evidence type="ECO:0000256" key="7">
    <source>
        <dbReference type="ARBA" id="ARBA00022679"/>
    </source>
</evidence>
<dbReference type="PATRIC" id="fig|1231392.3.peg.380"/>
<proteinExistence type="predicted"/>
<dbReference type="InterPro" id="IPR003661">
    <property type="entry name" value="HisK_dim/P_dom"/>
</dbReference>
<keyword evidence="5" id="KW-0997">Cell inner membrane</keyword>
<evidence type="ECO:0000256" key="6">
    <source>
        <dbReference type="ARBA" id="ARBA00022553"/>
    </source>
</evidence>
<dbReference type="RefSeq" id="WP_007425531.1">
    <property type="nucleotide sequence ID" value="NZ_AMGO01000007.1"/>
</dbReference>
<dbReference type="SMART" id="SM00304">
    <property type="entry name" value="HAMP"/>
    <property type="match status" value="1"/>
</dbReference>
<evidence type="ECO:0000256" key="11">
    <source>
        <dbReference type="ARBA" id="ARBA00022840"/>
    </source>
</evidence>
<dbReference type="OrthoDB" id="9804645at2"/>
<dbReference type="Pfam" id="PF02518">
    <property type="entry name" value="HATPase_c"/>
    <property type="match status" value="1"/>
</dbReference>
<evidence type="ECO:0000259" key="17">
    <source>
        <dbReference type="PROSITE" id="PS50885"/>
    </source>
</evidence>
<evidence type="ECO:0000256" key="8">
    <source>
        <dbReference type="ARBA" id="ARBA00022692"/>
    </source>
</evidence>
<dbReference type="InterPro" id="IPR036097">
    <property type="entry name" value="HisK_dim/P_sf"/>
</dbReference>
<dbReference type="InterPro" id="IPR050980">
    <property type="entry name" value="2C_sensor_his_kinase"/>
</dbReference>
<dbReference type="Pfam" id="PF00512">
    <property type="entry name" value="HisKA"/>
    <property type="match status" value="1"/>
</dbReference>
<sequence>MSFPGPRRYLPRSLYSRAALILLLPVVGIQLVVSVVFIQRLYEDVTAQMTASLALDLRHVVALADAAPDPAAARDAMGPVADDLQLNARLAAAPVAGDRREAFDLSGRLVIETLRDKLGAVDGIDLESQHRRVLLSVPTANGTLAFDIDRRRVSASNPHQLLVLMLVTSLLMTVIAYLFLKNQLRPIKRLADAAEAFGKGRIVPYRPAGATEVRAAGSAFLNMRTRIERQIEQRMLMLSGVSHDLRTPLTRMKLGLSMLDDADAAAMQRDVAEMQAMLDAFLDFAREGSLDDPAEVDPAQLLRDLAENAHRAGQDVTLAACETDGPVQLRPLAVTRALENLIGNAVRYGSRAELSVRASARTIVFTVEDDGPGIEPERRDDAMRPFLRLDAARNQDRGGGVGLGLSIAMDIARQHGGTLRLDRSARLGGLKADLVLAR</sequence>
<dbReference type="PANTHER" id="PTHR44936">
    <property type="entry name" value="SENSOR PROTEIN CREC"/>
    <property type="match status" value="1"/>
</dbReference>
<keyword evidence="11" id="KW-0067">ATP-binding</keyword>
<dbReference type="PROSITE" id="PS50109">
    <property type="entry name" value="HIS_KIN"/>
    <property type="match status" value="1"/>
</dbReference>